<dbReference type="InterPro" id="IPR021109">
    <property type="entry name" value="Peptidase_aspartic_dom_sf"/>
</dbReference>
<protein>
    <recommendedName>
        <fullName evidence="2">Xylanase inhibitor C-terminal domain-containing protein</fullName>
    </recommendedName>
</protein>
<feature type="domain" description="Xylanase inhibitor C-terminal" evidence="2">
    <location>
        <begin position="217"/>
        <end position="323"/>
    </location>
</feature>
<dbReference type="PANTHER" id="PTHR47965:SF17">
    <property type="entry name" value="OS01G0936900 PROTEIN"/>
    <property type="match status" value="1"/>
</dbReference>
<dbReference type="GO" id="GO:0004190">
    <property type="term" value="F:aspartic-type endopeptidase activity"/>
    <property type="evidence" value="ECO:0007669"/>
    <property type="project" value="InterPro"/>
</dbReference>
<dbReference type="EMBL" id="BQKI01000012">
    <property type="protein sequence ID" value="GJN05754.1"/>
    <property type="molecule type" value="Genomic_DNA"/>
</dbReference>
<keyword evidence="4" id="KW-1185">Reference proteome</keyword>
<evidence type="ECO:0000259" key="2">
    <source>
        <dbReference type="Pfam" id="PF14541"/>
    </source>
</evidence>
<comment type="caution">
    <text evidence="3">The sequence shown here is derived from an EMBL/GenBank/DDBJ whole genome shotgun (WGS) entry which is preliminary data.</text>
</comment>
<evidence type="ECO:0000313" key="4">
    <source>
        <dbReference type="Proteomes" id="UP001054889"/>
    </source>
</evidence>
<gene>
    <name evidence="3" type="primary">ga23416</name>
    <name evidence="3" type="ORF">PR202_ga23416</name>
</gene>
<dbReference type="Proteomes" id="UP001054889">
    <property type="component" value="Unassembled WGS sequence"/>
</dbReference>
<sequence>MLPPTELLGDGAPLAALQLVALRVDLALEKNRRGTTGGTGLRMTADAILGGSQTSRFSASRSSREQVSCSPVNDGGQPGSTDPHCTCTSYPYNPVCGNVDLTVVKLSANATDGSRPLFPVSFKAYEACAPDGLLESLPSGTGAAIFGGGPFQLTRSWPSPPPDLAEELRQNTLPFLKNPKNGARNYFHLHGIAVSQEQVPIETRALDLDSSSGKGVVPRRQARWPFLKCYEASAFIFNHLGPVVADIDLMLDDGRNWTLPGANSLVQADESSTSHFFTMDSDVGFPNSKAIPASPAVILGAYAYHLENNLVHFDLEKSTFGFRGLLHGRLTQCGNFNFNSS</sequence>
<dbReference type="InterPro" id="IPR032799">
    <property type="entry name" value="TAXi_C"/>
</dbReference>
<accession>A0AAV5D545</accession>
<dbReference type="SUPFAM" id="SSF50630">
    <property type="entry name" value="Acid proteases"/>
    <property type="match status" value="1"/>
</dbReference>
<feature type="region of interest" description="Disordered" evidence="1">
    <location>
        <begin position="54"/>
        <end position="80"/>
    </location>
</feature>
<proteinExistence type="predicted"/>
<organism evidence="3 4">
    <name type="scientific">Eleusine coracana subsp. coracana</name>
    <dbReference type="NCBI Taxonomy" id="191504"/>
    <lineage>
        <taxon>Eukaryota</taxon>
        <taxon>Viridiplantae</taxon>
        <taxon>Streptophyta</taxon>
        <taxon>Embryophyta</taxon>
        <taxon>Tracheophyta</taxon>
        <taxon>Spermatophyta</taxon>
        <taxon>Magnoliopsida</taxon>
        <taxon>Liliopsida</taxon>
        <taxon>Poales</taxon>
        <taxon>Poaceae</taxon>
        <taxon>PACMAD clade</taxon>
        <taxon>Chloridoideae</taxon>
        <taxon>Cynodonteae</taxon>
        <taxon>Eleusininae</taxon>
        <taxon>Eleusine</taxon>
    </lineage>
</organism>
<dbReference type="GO" id="GO:0006508">
    <property type="term" value="P:proteolysis"/>
    <property type="evidence" value="ECO:0007669"/>
    <property type="project" value="InterPro"/>
</dbReference>
<evidence type="ECO:0000313" key="3">
    <source>
        <dbReference type="EMBL" id="GJN05754.1"/>
    </source>
</evidence>
<evidence type="ECO:0000256" key="1">
    <source>
        <dbReference type="SAM" id="MobiDB-lite"/>
    </source>
</evidence>
<dbReference type="Pfam" id="PF14541">
    <property type="entry name" value="TAXi_C"/>
    <property type="match status" value="1"/>
</dbReference>
<name>A0AAV5D545_ELECO</name>
<dbReference type="AlphaFoldDB" id="A0AAV5D545"/>
<dbReference type="InterPro" id="IPR001461">
    <property type="entry name" value="Aspartic_peptidase_A1"/>
</dbReference>
<dbReference type="Gene3D" id="2.40.70.10">
    <property type="entry name" value="Acid Proteases"/>
    <property type="match status" value="2"/>
</dbReference>
<reference evidence="3" key="1">
    <citation type="journal article" date="2018" name="DNA Res.">
        <title>Multiple hybrid de novo genome assembly of finger millet, an orphan allotetraploid crop.</title>
        <authorList>
            <person name="Hatakeyama M."/>
            <person name="Aluri S."/>
            <person name="Balachadran M.T."/>
            <person name="Sivarajan S.R."/>
            <person name="Patrignani A."/>
            <person name="Gruter S."/>
            <person name="Poveda L."/>
            <person name="Shimizu-Inatsugi R."/>
            <person name="Baeten J."/>
            <person name="Francoijs K.J."/>
            <person name="Nataraja K.N."/>
            <person name="Reddy Y.A.N."/>
            <person name="Phadnis S."/>
            <person name="Ravikumar R.L."/>
            <person name="Schlapbach R."/>
            <person name="Sreeman S.M."/>
            <person name="Shimizu K.K."/>
        </authorList>
    </citation>
    <scope>NUCLEOTIDE SEQUENCE</scope>
</reference>
<dbReference type="PANTHER" id="PTHR47965">
    <property type="entry name" value="ASPARTYL PROTEASE-RELATED"/>
    <property type="match status" value="1"/>
</dbReference>
<reference evidence="3" key="2">
    <citation type="submission" date="2021-12" db="EMBL/GenBank/DDBJ databases">
        <title>Resequencing data analysis of finger millet.</title>
        <authorList>
            <person name="Hatakeyama M."/>
            <person name="Aluri S."/>
            <person name="Balachadran M.T."/>
            <person name="Sivarajan S.R."/>
            <person name="Poveda L."/>
            <person name="Shimizu-Inatsugi R."/>
            <person name="Schlapbach R."/>
            <person name="Sreeman S.M."/>
            <person name="Shimizu K.K."/>
        </authorList>
    </citation>
    <scope>NUCLEOTIDE SEQUENCE</scope>
</reference>